<comment type="similarity">
    <text evidence="1">Belongs to the LOR family.</text>
</comment>
<dbReference type="SUPFAM" id="SSF54518">
    <property type="entry name" value="Tubby C-terminal domain-like"/>
    <property type="match status" value="1"/>
</dbReference>
<proteinExistence type="inferred from homology"/>
<dbReference type="PANTHER" id="PTHR31087:SF14">
    <property type="entry name" value="PROTEIN LURP-ONE-RELATED 17"/>
    <property type="match status" value="1"/>
</dbReference>
<dbReference type="Gene3D" id="2.40.160.200">
    <property type="entry name" value="LURP1-related"/>
    <property type="match status" value="1"/>
</dbReference>
<dbReference type="STRING" id="429701.A0A2G9G7X4"/>
<dbReference type="Proteomes" id="UP000231279">
    <property type="component" value="Unassembled WGS sequence"/>
</dbReference>
<keyword evidence="3" id="KW-1185">Reference proteome</keyword>
<evidence type="ECO:0008006" key="4">
    <source>
        <dbReference type="Google" id="ProtNLM"/>
    </source>
</evidence>
<dbReference type="EMBL" id="NKXS01006478">
    <property type="protein sequence ID" value="PIN01312.1"/>
    <property type="molecule type" value="Genomic_DNA"/>
</dbReference>
<sequence length="220" mass="25238">MFLFLKSTSRTVHHCREQPEEDNKIICTATTNEASSTSLTVWRKSLLLNCSGFTVINGSDGGLAYRVDNYTRRPDQIVLMDGSGNPIFTILRRKKLGLLDNYWLIYEGEVHKYCKNTTKKPICCVRKNISIFMQRKVNVLAYVYHGTSEKRHTHTVEGSYKHRSCKILDYSRRVLGEIKKKYVSIGGVSFGSEVFEIIVKLEFDSRFAMAIVLSLDQMFS</sequence>
<dbReference type="OrthoDB" id="1876238at2759"/>
<dbReference type="Pfam" id="PF04525">
    <property type="entry name" value="LOR"/>
    <property type="match status" value="1"/>
</dbReference>
<dbReference type="InterPro" id="IPR038595">
    <property type="entry name" value="LOR_sf"/>
</dbReference>
<evidence type="ECO:0000313" key="3">
    <source>
        <dbReference type="Proteomes" id="UP000231279"/>
    </source>
</evidence>
<gene>
    <name evidence="2" type="ORF">CDL12_26177</name>
</gene>
<name>A0A2G9G7X4_9LAMI</name>
<accession>A0A2G9G7X4</accession>
<evidence type="ECO:0000313" key="2">
    <source>
        <dbReference type="EMBL" id="PIN01312.1"/>
    </source>
</evidence>
<comment type="caution">
    <text evidence="2">The sequence shown here is derived from an EMBL/GenBank/DDBJ whole genome shotgun (WGS) entry which is preliminary data.</text>
</comment>
<dbReference type="InterPro" id="IPR007612">
    <property type="entry name" value="LOR"/>
</dbReference>
<dbReference type="PANTHER" id="PTHR31087">
    <property type="match status" value="1"/>
</dbReference>
<protein>
    <recommendedName>
        <fullName evidence="4">Tubby C-terminal domain-containing protein</fullName>
    </recommendedName>
</protein>
<reference evidence="3" key="1">
    <citation type="journal article" date="2018" name="Gigascience">
        <title>Genome assembly of the Pink Ipe (Handroanthus impetiginosus, Bignoniaceae), a highly valued, ecologically keystone Neotropical timber forest tree.</title>
        <authorList>
            <person name="Silva-Junior O.B."/>
            <person name="Grattapaglia D."/>
            <person name="Novaes E."/>
            <person name="Collevatti R.G."/>
        </authorList>
    </citation>
    <scope>NUCLEOTIDE SEQUENCE [LARGE SCALE GENOMIC DNA]</scope>
    <source>
        <strain evidence="3">cv. UFG-1</strain>
    </source>
</reference>
<evidence type="ECO:0000256" key="1">
    <source>
        <dbReference type="ARBA" id="ARBA00005437"/>
    </source>
</evidence>
<dbReference type="InterPro" id="IPR025659">
    <property type="entry name" value="Tubby-like_C"/>
</dbReference>
<dbReference type="AlphaFoldDB" id="A0A2G9G7X4"/>
<organism evidence="2 3">
    <name type="scientific">Handroanthus impetiginosus</name>
    <dbReference type="NCBI Taxonomy" id="429701"/>
    <lineage>
        <taxon>Eukaryota</taxon>
        <taxon>Viridiplantae</taxon>
        <taxon>Streptophyta</taxon>
        <taxon>Embryophyta</taxon>
        <taxon>Tracheophyta</taxon>
        <taxon>Spermatophyta</taxon>
        <taxon>Magnoliopsida</taxon>
        <taxon>eudicotyledons</taxon>
        <taxon>Gunneridae</taxon>
        <taxon>Pentapetalae</taxon>
        <taxon>asterids</taxon>
        <taxon>lamiids</taxon>
        <taxon>Lamiales</taxon>
        <taxon>Bignoniaceae</taxon>
        <taxon>Crescentiina</taxon>
        <taxon>Tabebuia alliance</taxon>
        <taxon>Handroanthus</taxon>
    </lineage>
</organism>